<dbReference type="SUPFAM" id="SSF48317">
    <property type="entry name" value="Acid phosphatase/Vanadium-dependent haloperoxidase"/>
    <property type="match status" value="1"/>
</dbReference>
<feature type="transmembrane region" description="Helical" evidence="6">
    <location>
        <begin position="252"/>
        <end position="271"/>
    </location>
</feature>
<accession>A0A561WSB5</accession>
<dbReference type="OrthoDB" id="629685at2"/>
<dbReference type="AlphaFoldDB" id="A0A561WSB5"/>
<feature type="transmembrane region" description="Helical" evidence="6">
    <location>
        <begin position="39"/>
        <end position="56"/>
    </location>
</feature>
<dbReference type="PANTHER" id="PTHR31310:SF7">
    <property type="entry name" value="PA-PHOSPHATASE RELATED-FAMILY PROTEIN DDB_G0268928"/>
    <property type="match status" value="1"/>
</dbReference>
<evidence type="ECO:0000313" key="9">
    <source>
        <dbReference type="Proteomes" id="UP000320239"/>
    </source>
</evidence>
<feature type="region of interest" description="Disordered" evidence="5">
    <location>
        <begin position="1"/>
        <end position="30"/>
    </location>
</feature>
<dbReference type="Proteomes" id="UP000320239">
    <property type="component" value="Unassembled WGS sequence"/>
</dbReference>
<evidence type="ECO:0000256" key="3">
    <source>
        <dbReference type="ARBA" id="ARBA00022989"/>
    </source>
</evidence>
<feature type="region of interest" description="Disordered" evidence="5">
    <location>
        <begin position="335"/>
        <end position="356"/>
    </location>
</feature>
<organism evidence="8 9">
    <name type="scientific">Actinoplanes teichomyceticus</name>
    <dbReference type="NCBI Taxonomy" id="1867"/>
    <lineage>
        <taxon>Bacteria</taxon>
        <taxon>Bacillati</taxon>
        <taxon>Actinomycetota</taxon>
        <taxon>Actinomycetes</taxon>
        <taxon>Micromonosporales</taxon>
        <taxon>Micromonosporaceae</taxon>
        <taxon>Actinoplanes</taxon>
    </lineage>
</organism>
<feature type="transmembrane region" description="Helical" evidence="6">
    <location>
        <begin position="62"/>
        <end position="78"/>
    </location>
</feature>
<keyword evidence="9" id="KW-1185">Reference proteome</keyword>
<dbReference type="InterPro" id="IPR052185">
    <property type="entry name" value="IPC_Synthase-Related"/>
</dbReference>
<evidence type="ECO:0000259" key="7">
    <source>
        <dbReference type="Pfam" id="PF14378"/>
    </source>
</evidence>
<name>A0A561WSB5_ACTTI</name>
<reference evidence="8 9" key="1">
    <citation type="submission" date="2019-06" db="EMBL/GenBank/DDBJ databases">
        <title>Sequencing the genomes of 1000 actinobacteria strains.</title>
        <authorList>
            <person name="Klenk H.-P."/>
        </authorList>
    </citation>
    <scope>NUCLEOTIDE SEQUENCE [LARGE SCALE GENOMIC DNA]</scope>
    <source>
        <strain evidence="8 9">DSM 43866</strain>
    </source>
</reference>
<evidence type="ECO:0000256" key="4">
    <source>
        <dbReference type="ARBA" id="ARBA00023136"/>
    </source>
</evidence>
<feature type="transmembrane region" description="Helical" evidence="6">
    <location>
        <begin position="301"/>
        <end position="321"/>
    </location>
</feature>
<keyword evidence="2 6" id="KW-0812">Transmembrane</keyword>
<dbReference type="Gene3D" id="1.20.144.10">
    <property type="entry name" value="Phosphatidic acid phosphatase type 2/haloperoxidase"/>
    <property type="match status" value="1"/>
</dbReference>
<dbReference type="InterPro" id="IPR036938">
    <property type="entry name" value="PAP2/HPO_sf"/>
</dbReference>
<dbReference type="EMBL" id="VIWY01000001">
    <property type="protein sequence ID" value="TWG26743.1"/>
    <property type="molecule type" value="Genomic_DNA"/>
</dbReference>
<keyword evidence="3 6" id="KW-1133">Transmembrane helix</keyword>
<dbReference type="CDD" id="cd03386">
    <property type="entry name" value="PAP2_Aur1_like"/>
    <property type="match status" value="1"/>
</dbReference>
<dbReference type="InterPro" id="IPR026841">
    <property type="entry name" value="Aur1/Ipt1"/>
</dbReference>
<evidence type="ECO:0000256" key="2">
    <source>
        <dbReference type="ARBA" id="ARBA00022692"/>
    </source>
</evidence>
<gene>
    <name evidence="8" type="ORF">FHX34_1011741</name>
</gene>
<keyword evidence="4 6" id="KW-0472">Membrane</keyword>
<protein>
    <submittedName>
        <fullName evidence="8">PAP2 superfamily protein</fullName>
    </submittedName>
</protein>
<comment type="caution">
    <text evidence="8">The sequence shown here is derived from an EMBL/GenBank/DDBJ whole genome shotgun (WGS) entry which is preliminary data.</text>
</comment>
<feature type="compositionally biased region" description="Basic and acidic residues" evidence="5">
    <location>
        <begin position="14"/>
        <end position="30"/>
    </location>
</feature>
<evidence type="ECO:0000313" key="8">
    <source>
        <dbReference type="EMBL" id="TWG26743.1"/>
    </source>
</evidence>
<evidence type="ECO:0000256" key="1">
    <source>
        <dbReference type="ARBA" id="ARBA00004141"/>
    </source>
</evidence>
<dbReference type="Pfam" id="PF14378">
    <property type="entry name" value="PAP2_3"/>
    <property type="match status" value="1"/>
</dbReference>
<feature type="transmembrane region" description="Helical" evidence="6">
    <location>
        <begin position="90"/>
        <end position="108"/>
    </location>
</feature>
<dbReference type="PANTHER" id="PTHR31310">
    <property type="match status" value="1"/>
</dbReference>
<feature type="transmembrane region" description="Helical" evidence="6">
    <location>
        <begin position="190"/>
        <end position="207"/>
    </location>
</feature>
<evidence type="ECO:0000256" key="5">
    <source>
        <dbReference type="SAM" id="MobiDB-lite"/>
    </source>
</evidence>
<dbReference type="GO" id="GO:0016020">
    <property type="term" value="C:membrane"/>
    <property type="evidence" value="ECO:0007669"/>
    <property type="project" value="UniProtKB-SubCell"/>
</dbReference>
<feature type="transmembrane region" description="Helical" evidence="6">
    <location>
        <begin position="278"/>
        <end position="295"/>
    </location>
</feature>
<feature type="transmembrane region" description="Helical" evidence="6">
    <location>
        <begin position="155"/>
        <end position="178"/>
    </location>
</feature>
<proteinExistence type="predicted"/>
<evidence type="ECO:0000256" key="6">
    <source>
        <dbReference type="SAM" id="Phobius"/>
    </source>
</evidence>
<comment type="subcellular location">
    <subcellularLocation>
        <location evidence="1">Membrane</location>
        <topology evidence="1">Multi-pass membrane protein</topology>
    </subcellularLocation>
</comment>
<feature type="domain" description="Inositolphosphotransferase Aur1/Ipt1" evidence="7">
    <location>
        <begin position="148"/>
        <end position="316"/>
    </location>
</feature>
<sequence>MTDHVVADAAEPPARVDQEHERTAPELDRKAPAGRRRTLAMGCWVALFVAAVLSWGLPTDPVYAFLWLWALAVAWRFGRPWREHLAFARDWVPVVLLLTLYNLSRGFADNIRTPHVTEMIDADRWMFGWMTGGEVPTVWLQQRLYVPDDVQWWEALVSMVYLSHFVASLGTAIVLWLVARHRWAQFMRRWFVLGLAGLATYFVYPAAPPWWAAVNGYLDHSVPRLSLRGGQELGMHGAFSIVKLGQAAANPVAAMPSLHTAYALMVVLFFALMVRKRWWPLLALYPLAMTFTLVYSGEHYVIDVLVGWAYVVFAFTVVWLGERWWRERRARTAADGTPVRAEQREPSADGSVRTSV</sequence>